<dbReference type="Proteomes" id="UP000632659">
    <property type="component" value="Unassembled WGS sequence"/>
</dbReference>
<dbReference type="EMBL" id="JACRTL010000001">
    <property type="protein sequence ID" value="MBC8610180.1"/>
    <property type="molecule type" value="Genomic_DNA"/>
</dbReference>
<name>A0A8J6TWT1_9FIRM</name>
<keyword evidence="1" id="KW-0167">Capsid protein</keyword>
<dbReference type="InterPro" id="IPR012851">
    <property type="entry name" value="Spore_coat_CotF-like"/>
</dbReference>
<dbReference type="Pfam" id="PF07875">
    <property type="entry name" value="Coat_F"/>
    <property type="match status" value="1"/>
</dbReference>
<proteinExistence type="predicted"/>
<sequence>MGQEKRKIDQDVLADLLCTERCLTNLYNDAVNESSGNMAQQQMLNLLMNQHDIYASVYAELSKRGWIKDEPADYEKIKQLKQTYMEQLDSL</sequence>
<dbReference type="RefSeq" id="WP_093988586.1">
    <property type="nucleotide sequence ID" value="NZ_FYDD01000003.1"/>
</dbReference>
<dbReference type="AlphaFoldDB" id="A0A8J6TWT1"/>
<dbReference type="OrthoDB" id="1685263at2"/>
<keyword evidence="2" id="KW-1185">Reference proteome</keyword>
<keyword evidence="1" id="KW-0946">Virion</keyword>
<evidence type="ECO:0000313" key="2">
    <source>
        <dbReference type="Proteomes" id="UP000632659"/>
    </source>
</evidence>
<evidence type="ECO:0000313" key="1">
    <source>
        <dbReference type="EMBL" id="MBC8610180.1"/>
    </source>
</evidence>
<protein>
    <submittedName>
        <fullName evidence="1">Spore coat protein</fullName>
    </submittedName>
</protein>
<gene>
    <name evidence="1" type="ORF">H8702_03445</name>
</gene>
<accession>A0A8J6TWT1</accession>
<reference evidence="1" key="1">
    <citation type="submission" date="2020-08" db="EMBL/GenBank/DDBJ databases">
        <title>Genome public.</title>
        <authorList>
            <person name="Liu C."/>
            <person name="Sun Q."/>
        </authorList>
    </citation>
    <scope>NUCLEOTIDE SEQUENCE</scope>
    <source>
        <strain evidence="1">NSJ-15</strain>
    </source>
</reference>
<comment type="caution">
    <text evidence="1">The sequence shown here is derived from an EMBL/GenBank/DDBJ whole genome shotgun (WGS) entry which is preliminary data.</text>
</comment>
<organism evidence="1 2">
    <name type="scientific">Massiliimalia timonensis</name>
    <dbReference type="NCBI Taxonomy" id="1987501"/>
    <lineage>
        <taxon>Bacteria</taxon>
        <taxon>Bacillati</taxon>
        <taxon>Bacillota</taxon>
        <taxon>Clostridia</taxon>
        <taxon>Eubacteriales</taxon>
        <taxon>Oscillospiraceae</taxon>
        <taxon>Massiliimalia</taxon>
    </lineage>
</organism>